<evidence type="ECO:0000256" key="1">
    <source>
        <dbReference type="SAM" id="MobiDB-lite"/>
    </source>
</evidence>
<keyword evidence="2" id="KW-0732">Signal</keyword>
<protein>
    <submittedName>
        <fullName evidence="3">Uncharacterized protein</fullName>
    </submittedName>
</protein>
<proteinExistence type="predicted"/>
<feature type="region of interest" description="Disordered" evidence="1">
    <location>
        <begin position="29"/>
        <end position="62"/>
    </location>
</feature>
<evidence type="ECO:0000313" key="4">
    <source>
        <dbReference type="Proteomes" id="UP000178449"/>
    </source>
</evidence>
<evidence type="ECO:0000313" key="3">
    <source>
        <dbReference type="EMBL" id="OGG94119.1"/>
    </source>
</evidence>
<name>A0A1F6G7N0_9PROT</name>
<dbReference type="AlphaFoldDB" id="A0A1F6G7N0"/>
<evidence type="ECO:0000256" key="2">
    <source>
        <dbReference type="SAM" id="SignalP"/>
    </source>
</evidence>
<comment type="caution">
    <text evidence="3">The sequence shown here is derived from an EMBL/GenBank/DDBJ whole genome shotgun (WGS) entry which is preliminary data.</text>
</comment>
<accession>A0A1F6G7N0</accession>
<feature type="signal peptide" evidence="2">
    <location>
        <begin position="1"/>
        <end position="19"/>
    </location>
</feature>
<organism evidence="3 4">
    <name type="scientific">Candidatus Lambdaproteobacteria bacterium RIFOXYD2_FULL_50_16</name>
    <dbReference type="NCBI Taxonomy" id="1817772"/>
    <lineage>
        <taxon>Bacteria</taxon>
        <taxon>Pseudomonadati</taxon>
        <taxon>Pseudomonadota</taxon>
        <taxon>Candidatus Lambdaproteobacteria</taxon>
    </lineage>
</organism>
<sequence>MKRWISLLLILLLAQPVWAATKAEKNDKAPASAPEAVAPASADAPAEVAQDHDKPSVEGKNKPIVVNPKKVFLVPNSFKQITNGKDTLTVEYESLHKTGKYPQVRIQGIQFNLRKQDDQVDFTWHGSGFQLVWPKNEPEKVALTSSEPFDTQAFSPEKPNAQHALIKEGLEVKSKRQDGKTAKLEVTGVEEKDGKMAKFSVRTFSDEAEDDKFQNENHIPAPEEKTQFEKGVNGEVLFIFTSNAKGQIFVYWR</sequence>
<feature type="compositionally biased region" description="Basic and acidic residues" evidence="1">
    <location>
        <begin position="49"/>
        <end position="61"/>
    </location>
</feature>
<reference evidence="3 4" key="1">
    <citation type="journal article" date="2016" name="Nat. Commun.">
        <title>Thousands of microbial genomes shed light on interconnected biogeochemical processes in an aquifer system.</title>
        <authorList>
            <person name="Anantharaman K."/>
            <person name="Brown C.T."/>
            <person name="Hug L.A."/>
            <person name="Sharon I."/>
            <person name="Castelle C.J."/>
            <person name="Probst A.J."/>
            <person name="Thomas B.C."/>
            <person name="Singh A."/>
            <person name="Wilkins M.J."/>
            <person name="Karaoz U."/>
            <person name="Brodie E.L."/>
            <person name="Williams K.H."/>
            <person name="Hubbard S.S."/>
            <person name="Banfield J.F."/>
        </authorList>
    </citation>
    <scope>NUCLEOTIDE SEQUENCE [LARGE SCALE GENOMIC DNA]</scope>
</reference>
<feature type="chain" id="PRO_5009524552" evidence="2">
    <location>
        <begin position="20"/>
        <end position="253"/>
    </location>
</feature>
<dbReference type="EMBL" id="MFNE01000043">
    <property type="protein sequence ID" value="OGG94119.1"/>
    <property type="molecule type" value="Genomic_DNA"/>
</dbReference>
<feature type="compositionally biased region" description="Low complexity" evidence="1">
    <location>
        <begin position="29"/>
        <end position="48"/>
    </location>
</feature>
<gene>
    <name evidence="3" type="ORF">A2527_09755</name>
</gene>
<dbReference type="Proteomes" id="UP000178449">
    <property type="component" value="Unassembled WGS sequence"/>
</dbReference>